<dbReference type="PANTHER" id="PTHR24201:SF13">
    <property type="entry name" value="ANKYRIN REPEAT DOMAIN-CONTAINING PROTEIN 6-LIKE"/>
    <property type="match status" value="1"/>
</dbReference>
<evidence type="ECO:0000256" key="2">
    <source>
        <dbReference type="ARBA" id="ARBA00023043"/>
    </source>
</evidence>
<dbReference type="Pfam" id="PF12796">
    <property type="entry name" value="Ank_2"/>
    <property type="match status" value="1"/>
</dbReference>
<feature type="compositionally biased region" description="Basic and acidic residues" evidence="4">
    <location>
        <begin position="496"/>
        <end position="512"/>
    </location>
</feature>
<dbReference type="OrthoDB" id="6251518at2759"/>
<gene>
    <name evidence="5" type="ORF">PHET_04717</name>
</gene>
<dbReference type="PROSITE" id="PS50297">
    <property type="entry name" value="ANK_REP_REGION"/>
    <property type="match status" value="3"/>
</dbReference>
<evidence type="ECO:0000313" key="5">
    <source>
        <dbReference type="EMBL" id="KAF5402084.1"/>
    </source>
</evidence>
<dbReference type="AlphaFoldDB" id="A0A8J4WJ46"/>
<dbReference type="InterPro" id="IPR002110">
    <property type="entry name" value="Ankyrin_rpt"/>
</dbReference>
<dbReference type="InterPro" id="IPR036770">
    <property type="entry name" value="Ankyrin_rpt-contain_sf"/>
</dbReference>
<keyword evidence="2 3" id="KW-0040">ANK repeat</keyword>
<protein>
    <recommendedName>
        <fullName evidence="7">Ankyrin repeat domain-containing protein 6</fullName>
    </recommendedName>
</protein>
<feature type="non-terminal residue" evidence="5">
    <location>
        <position position="628"/>
    </location>
</feature>
<accession>A0A8J4WJ46</accession>
<proteinExistence type="predicted"/>
<feature type="repeat" description="ANK" evidence="3">
    <location>
        <begin position="68"/>
        <end position="100"/>
    </location>
</feature>
<evidence type="ECO:0000313" key="6">
    <source>
        <dbReference type="Proteomes" id="UP000748531"/>
    </source>
</evidence>
<dbReference type="SUPFAM" id="SSF48403">
    <property type="entry name" value="Ankyrin repeat"/>
    <property type="match status" value="1"/>
</dbReference>
<reference evidence="5" key="1">
    <citation type="submission" date="2019-05" db="EMBL/GenBank/DDBJ databases">
        <title>Annotation for the trematode Paragonimus heterotremus.</title>
        <authorList>
            <person name="Choi Y.-J."/>
        </authorList>
    </citation>
    <scope>NUCLEOTIDE SEQUENCE</scope>
    <source>
        <strain evidence="5">LC</strain>
    </source>
</reference>
<dbReference type="Pfam" id="PF13637">
    <property type="entry name" value="Ank_4"/>
    <property type="match status" value="1"/>
</dbReference>
<dbReference type="Gene3D" id="1.25.40.20">
    <property type="entry name" value="Ankyrin repeat-containing domain"/>
    <property type="match status" value="2"/>
</dbReference>
<feature type="region of interest" description="Disordered" evidence="4">
    <location>
        <begin position="496"/>
        <end position="517"/>
    </location>
</feature>
<evidence type="ECO:0000256" key="3">
    <source>
        <dbReference type="PROSITE-ProRule" id="PRU00023"/>
    </source>
</evidence>
<comment type="caution">
    <text evidence="5">The sequence shown here is derived from an EMBL/GenBank/DDBJ whole genome shotgun (WGS) entry which is preliminary data.</text>
</comment>
<feature type="repeat" description="ANK" evidence="3">
    <location>
        <begin position="1"/>
        <end position="33"/>
    </location>
</feature>
<keyword evidence="6" id="KW-1185">Reference proteome</keyword>
<name>A0A8J4WJ46_9TREM</name>
<keyword evidence="1" id="KW-0677">Repeat</keyword>
<dbReference type="Proteomes" id="UP000748531">
    <property type="component" value="Unassembled WGS sequence"/>
</dbReference>
<evidence type="ECO:0000256" key="4">
    <source>
        <dbReference type="SAM" id="MobiDB-lite"/>
    </source>
</evidence>
<sequence>QGYSALQTAAVVGNRDVIHLLLCFGADVNGRNDISGNTCLHEVAYRGFSKSLELLCHCRANPNILNKEKFTPLHLAAQHGHNQSTRLLIYAGCDVNATNRYGDTALHTATRYGHISVVRILLTTSVCVDAVNRNGDNALHIAVGLRRLAIAHRLIEANMEARMVPTTRSDLALPRDIRYMRNAQNETVLEVAIRKQYDEFLAPLQLAHLRLCEPQSFPPVRHITINADRRPNVHSPWDLSVNAQAASGNQPNGTENLMNLPKTVTLYDVPFLDGSEETRQRVAITLDVQEQNGSFTPANVSLHSQNLWKSTEHGRRLEDSGLPETPIANYTVPTLVGPFHAVQSNNSDSSGDRSVSVTKPELDDLQPRCASLPVRTKPETARPVYAPVGRHTIYGRKDRAIVKSTSKTLAWLEEEKENIVSDLPITRQLPQSLRRHNHVTAIDKDISVRDIARDRLFPSSRPSVQPFASGEPLGKTKTHSFLSRLFKKKTWLLRSGSKDRDRQPMDQAYGDRRRQRTDHYSQSGFLAAEVLQNQNDSDGPWTRMNGSVFHRQSIVDRRRQTVEAVPIPMVRTKSDESLIQASNEATTHFGEFSRKFPLIDVLSITLTHRLELSNIITILPSAFHTERK</sequence>
<organism evidence="5 6">
    <name type="scientific">Paragonimus heterotremus</name>
    <dbReference type="NCBI Taxonomy" id="100268"/>
    <lineage>
        <taxon>Eukaryota</taxon>
        <taxon>Metazoa</taxon>
        <taxon>Spiralia</taxon>
        <taxon>Lophotrochozoa</taxon>
        <taxon>Platyhelminthes</taxon>
        <taxon>Trematoda</taxon>
        <taxon>Digenea</taxon>
        <taxon>Plagiorchiida</taxon>
        <taxon>Troglotremata</taxon>
        <taxon>Troglotrematidae</taxon>
        <taxon>Paragonimus</taxon>
    </lineage>
</organism>
<dbReference type="PANTHER" id="PTHR24201">
    <property type="entry name" value="ANK_REP_REGION DOMAIN-CONTAINING PROTEIN"/>
    <property type="match status" value="1"/>
</dbReference>
<evidence type="ECO:0000256" key="1">
    <source>
        <dbReference type="ARBA" id="ARBA00022737"/>
    </source>
</evidence>
<dbReference type="PROSITE" id="PS50088">
    <property type="entry name" value="ANK_REPEAT"/>
    <property type="match status" value="3"/>
</dbReference>
<dbReference type="InterPro" id="IPR050776">
    <property type="entry name" value="Ank_Repeat/CDKN_Inhibitor"/>
</dbReference>
<dbReference type="SMART" id="SM00248">
    <property type="entry name" value="ANK"/>
    <property type="match status" value="5"/>
</dbReference>
<evidence type="ECO:0008006" key="7">
    <source>
        <dbReference type="Google" id="ProtNLM"/>
    </source>
</evidence>
<feature type="repeat" description="ANK" evidence="3">
    <location>
        <begin position="101"/>
        <end position="133"/>
    </location>
</feature>
<dbReference type="EMBL" id="LUCH01002039">
    <property type="protein sequence ID" value="KAF5402084.1"/>
    <property type="molecule type" value="Genomic_DNA"/>
</dbReference>